<comment type="caution">
    <text evidence="1">The sequence shown here is derived from an EMBL/GenBank/DDBJ whole genome shotgun (WGS) entry which is preliminary data.</text>
</comment>
<sequence>MLVKYSPTILSTVCIFEDHVSHSHGYVDQPTSRLFCKLKSDDQIPRITVLTHLAHKISILFYQWMSPAEWITAVQDPQLASTNLYEVPLGRNSLPLGELRAYGCLLTNCGWRAGTGVVRGEGRRRTRPRVAVVHARPRPAHAAPAYAPSRVPVFTSRAVTQRVQSPAAAGVRAPSPFRILSVYVRAPPAAAPPRPAAPRSRKLAYVTILTCEQPSTRMTAPKCGRRVPCVIVLTAMHGEHETPSPHYLIKDINAAAMHFNRPCHYSHIIIIPTVNNKLHTRDLTTFIVCKQ</sequence>
<name>A0A4C1ZSP9_EUMVA</name>
<keyword evidence="2" id="KW-1185">Reference proteome</keyword>
<proteinExistence type="predicted"/>
<evidence type="ECO:0000313" key="2">
    <source>
        <dbReference type="Proteomes" id="UP000299102"/>
    </source>
</evidence>
<evidence type="ECO:0000313" key="1">
    <source>
        <dbReference type="EMBL" id="GBP90039.1"/>
    </source>
</evidence>
<organism evidence="1 2">
    <name type="scientific">Eumeta variegata</name>
    <name type="common">Bagworm moth</name>
    <name type="synonym">Eumeta japonica</name>
    <dbReference type="NCBI Taxonomy" id="151549"/>
    <lineage>
        <taxon>Eukaryota</taxon>
        <taxon>Metazoa</taxon>
        <taxon>Ecdysozoa</taxon>
        <taxon>Arthropoda</taxon>
        <taxon>Hexapoda</taxon>
        <taxon>Insecta</taxon>
        <taxon>Pterygota</taxon>
        <taxon>Neoptera</taxon>
        <taxon>Endopterygota</taxon>
        <taxon>Lepidoptera</taxon>
        <taxon>Glossata</taxon>
        <taxon>Ditrysia</taxon>
        <taxon>Tineoidea</taxon>
        <taxon>Psychidae</taxon>
        <taxon>Oiketicinae</taxon>
        <taxon>Eumeta</taxon>
    </lineage>
</organism>
<protein>
    <submittedName>
        <fullName evidence="1">Uncharacterized protein</fullName>
    </submittedName>
</protein>
<gene>
    <name evidence="1" type="ORF">EVAR_68380_1</name>
</gene>
<accession>A0A4C1ZSP9</accession>
<dbReference type="AlphaFoldDB" id="A0A4C1ZSP9"/>
<dbReference type="EMBL" id="BGZK01002050">
    <property type="protein sequence ID" value="GBP90039.1"/>
    <property type="molecule type" value="Genomic_DNA"/>
</dbReference>
<reference evidence="1 2" key="1">
    <citation type="journal article" date="2019" name="Commun. Biol.">
        <title>The bagworm genome reveals a unique fibroin gene that provides high tensile strength.</title>
        <authorList>
            <person name="Kono N."/>
            <person name="Nakamura H."/>
            <person name="Ohtoshi R."/>
            <person name="Tomita M."/>
            <person name="Numata K."/>
            <person name="Arakawa K."/>
        </authorList>
    </citation>
    <scope>NUCLEOTIDE SEQUENCE [LARGE SCALE GENOMIC DNA]</scope>
</reference>
<dbReference type="Proteomes" id="UP000299102">
    <property type="component" value="Unassembled WGS sequence"/>
</dbReference>